<dbReference type="Gene3D" id="3.90.950.10">
    <property type="match status" value="1"/>
</dbReference>
<dbReference type="RefSeq" id="WP_317969742.1">
    <property type="nucleotide sequence ID" value="NZ_CP129118.1"/>
</dbReference>
<evidence type="ECO:0000259" key="12">
    <source>
        <dbReference type="Pfam" id="PF01931"/>
    </source>
</evidence>
<dbReference type="PANTHER" id="PTHR34699:SF2">
    <property type="entry name" value="NON-CANONICAL PURINE NTP PHOSPHATASE_PRRC1 DOMAIN-CONTAINING PROTEIN"/>
    <property type="match status" value="1"/>
</dbReference>
<dbReference type="EMBL" id="CP129118">
    <property type="protein sequence ID" value="WOV88556.1"/>
    <property type="molecule type" value="Genomic_DNA"/>
</dbReference>
<keyword evidence="14" id="KW-1185">Reference proteome</keyword>
<feature type="domain" description="Non-canonical purine NTP phosphatase/PRRC1" evidence="12">
    <location>
        <begin position="6"/>
        <end position="159"/>
    </location>
</feature>
<evidence type="ECO:0000256" key="8">
    <source>
        <dbReference type="ARBA" id="ARBA00023211"/>
    </source>
</evidence>
<comment type="catalytic activity">
    <reaction evidence="10">
        <text>ITP + H2O = IDP + phosphate + H(+)</text>
        <dbReference type="Rhea" id="RHEA:28330"/>
        <dbReference type="ChEBI" id="CHEBI:15377"/>
        <dbReference type="ChEBI" id="CHEBI:15378"/>
        <dbReference type="ChEBI" id="CHEBI:43474"/>
        <dbReference type="ChEBI" id="CHEBI:58280"/>
        <dbReference type="ChEBI" id="CHEBI:61402"/>
        <dbReference type="EC" id="3.6.1.73"/>
    </reaction>
</comment>
<keyword evidence="8" id="KW-0464">Manganese</keyword>
<dbReference type="Proteomes" id="UP001303902">
    <property type="component" value="Chromosome"/>
</dbReference>
<accession>A0ABZ0LAG1</accession>
<dbReference type="PANTHER" id="PTHR34699">
    <property type="match status" value="1"/>
</dbReference>
<evidence type="ECO:0000256" key="11">
    <source>
        <dbReference type="ARBA" id="ARBA00048781"/>
    </source>
</evidence>
<evidence type="ECO:0000256" key="5">
    <source>
        <dbReference type="ARBA" id="ARBA00022801"/>
    </source>
</evidence>
<keyword evidence="3" id="KW-0479">Metal-binding</keyword>
<dbReference type="InterPro" id="IPR029001">
    <property type="entry name" value="ITPase-like_fam"/>
</dbReference>
<evidence type="ECO:0000256" key="2">
    <source>
        <dbReference type="ARBA" id="ARBA00001946"/>
    </source>
</evidence>
<comment type="catalytic activity">
    <reaction evidence="11">
        <text>XTP + H2O = XDP + phosphate + H(+)</text>
        <dbReference type="Rhea" id="RHEA:28406"/>
        <dbReference type="ChEBI" id="CHEBI:15377"/>
        <dbReference type="ChEBI" id="CHEBI:15378"/>
        <dbReference type="ChEBI" id="CHEBI:43474"/>
        <dbReference type="ChEBI" id="CHEBI:59884"/>
        <dbReference type="ChEBI" id="CHEBI:61314"/>
        <dbReference type="EC" id="3.6.1.73"/>
    </reaction>
</comment>
<dbReference type="Pfam" id="PF01931">
    <property type="entry name" value="NTPase_I-T"/>
    <property type="match status" value="1"/>
</dbReference>
<evidence type="ECO:0000313" key="13">
    <source>
        <dbReference type="EMBL" id="WOV88556.1"/>
    </source>
</evidence>
<dbReference type="EC" id="3.6.1.73" evidence="9"/>
<protein>
    <recommendedName>
        <fullName evidence="9">inosine/xanthosine triphosphatase</fullName>
        <ecNumber evidence="9">3.6.1.73</ecNumber>
    </recommendedName>
</protein>
<evidence type="ECO:0000256" key="6">
    <source>
        <dbReference type="ARBA" id="ARBA00022842"/>
    </source>
</evidence>
<keyword evidence="7" id="KW-0546">Nucleotide metabolism</keyword>
<keyword evidence="6" id="KW-0460">Magnesium</keyword>
<dbReference type="InterPro" id="IPR050299">
    <property type="entry name" value="YjjX_NTPase"/>
</dbReference>
<organism evidence="13 14">
    <name type="scientific">Sporosarcina oncorhynchi</name>
    <dbReference type="NCBI Taxonomy" id="3056444"/>
    <lineage>
        <taxon>Bacteria</taxon>
        <taxon>Bacillati</taxon>
        <taxon>Bacillota</taxon>
        <taxon>Bacilli</taxon>
        <taxon>Bacillales</taxon>
        <taxon>Caryophanaceae</taxon>
        <taxon>Sporosarcina</taxon>
    </lineage>
</organism>
<sequence>MEFVIGSTNNAKVKAATVIVNRYFPGSRVTSVDVASGVNSQPFGDEETRNGALNRARNAALTSVNAIGIGLEGGVRMLKGEMYLCNWGAFVLPTGKSYTAAGAQIPLPTEIAKGIKSGKELGIVVDDYFHGQGIRHSEGAIGMLTAQIVTRDQLFEHVLQLLCGQFIYEQNLR</sequence>
<evidence type="ECO:0000256" key="10">
    <source>
        <dbReference type="ARBA" id="ARBA00048174"/>
    </source>
</evidence>
<gene>
    <name evidence="13" type="ORF">QWT69_05425</name>
</gene>
<keyword evidence="4" id="KW-0547">Nucleotide-binding</keyword>
<reference evidence="13 14" key="1">
    <citation type="submission" date="2023-06" db="EMBL/GenBank/DDBJ databases">
        <title>Sporosarcina sp. nov., isolated from Korean tranditional fermented seafood 'Jeotgal'.</title>
        <authorList>
            <person name="Yang A.I."/>
            <person name="Shin N.-R."/>
        </authorList>
    </citation>
    <scope>NUCLEOTIDE SEQUENCE [LARGE SCALE GENOMIC DNA]</scope>
    <source>
        <strain evidence="13 14">T2O-4</strain>
    </source>
</reference>
<comment type="cofactor">
    <cofactor evidence="2">
        <name>Mg(2+)</name>
        <dbReference type="ChEBI" id="CHEBI:18420"/>
    </cofactor>
</comment>
<evidence type="ECO:0000256" key="1">
    <source>
        <dbReference type="ARBA" id="ARBA00001936"/>
    </source>
</evidence>
<evidence type="ECO:0000256" key="7">
    <source>
        <dbReference type="ARBA" id="ARBA00023080"/>
    </source>
</evidence>
<proteinExistence type="predicted"/>
<evidence type="ECO:0000256" key="4">
    <source>
        <dbReference type="ARBA" id="ARBA00022741"/>
    </source>
</evidence>
<dbReference type="SUPFAM" id="SSF52972">
    <property type="entry name" value="ITPase-like"/>
    <property type="match status" value="1"/>
</dbReference>
<evidence type="ECO:0000256" key="9">
    <source>
        <dbReference type="ARBA" id="ARBA00038901"/>
    </source>
</evidence>
<evidence type="ECO:0000313" key="14">
    <source>
        <dbReference type="Proteomes" id="UP001303902"/>
    </source>
</evidence>
<dbReference type="InterPro" id="IPR026533">
    <property type="entry name" value="NTPase/PRRC1"/>
</dbReference>
<keyword evidence="5" id="KW-0378">Hydrolase</keyword>
<comment type="cofactor">
    <cofactor evidence="1">
        <name>Mn(2+)</name>
        <dbReference type="ChEBI" id="CHEBI:29035"/>
    </cofactor>
</comment>
<evidence type="ECO:0000256" key="3">
    <source>
        <dbReference type="ARBA" id="ARBA00022723"/>
    </source>
</evidence>
<name>A0ABZ0LAG1_9BACL</name>